<comment type="caution">
    <text evidence="1">The sequence shown here is derived from an EMBL/GenBank/DDBJ whole genome shotgun (WGS) entry which is preliminary data.</text>
</comment>
<accession>A0A8B3CVA9</accession>
<dbReference type="AlphaFoldDB" id="A0A8B3CVA9"/>
<evidence type="ECO:0000313" key="2">
    <source>
        <dbReference type="Proteomes" id="UP000266669"/>
    </source>
</evidence>
<gene>
    <name evidence="1" type="ORF">DLM78_04280</name>
</gene>
<dbReference type="Proteomes" id="UP000266669">
    <property type="component" value="Unassembled WGS sequence"/>
</dbReference>
<dbReference type="EMBL" id="QHCS01000001">
    <property type="protein sequence ID" value="RHX88178.1"/>
    <property type="molecule type" value="Genomic_DNA"/>
</dbReference>
<organism evidence="1 2">
    <name type="scientific">Leptospira stimsonii</name>
    <dbReference type="NCBI Taxonomy" id="2202203"/>
    <lineage>
        <taxon>Bacteria</taxon>
        <taxon>Pseudomonadati</taxon>
        <taxon>Spirochaetota</taxon>
        <taxon>Spirochaetia</taxon>
        <taxon>Leptospirales</taxon>
        <taxon>Leptospiraceae</taxon>
        <taxon>Leptospira</taxon>
    </lineage>
</organism>
<sequence length="80" mass="9381">MESDLRLRDFYEPIFGRLLKFFLGSRIDRNCRTELSAPVNKLNPFFRGSFFDKQFIDTASISAAGTVRRDRSENRSQSRK</sequence>
<name>A0A8B3CVA9_9LEPT</name>
<proteinExistence type="predicted"/>
<evidence type="ECO:0000313" key="1">
    <source>
        <dbReference type="EMBL" id="RHX88178.1"/>
    </source>
</evidence>
<reference evidence="2" key="1">
    <citation type="submission" date="2018-05" db="EMBL/GenBank/DDBJ databases">
        <title>Leptospira yasudae sp. nov. and Leptospira stimsonii sp. nov., two pathogenic species of the genus Leptospira isolated from environmental sources.</title>
        <authorList>
            <person name="Casanovas-Massana A."/>
            <person name="Hamond C."/>
            <person name="Santos L.A."/>
            <person name="Hacker K.P."/>
            <person name="Balassiano I."/>
            <person name="Medeiros M.A."/>
            <person name="Reis M.G."/>
            <person name="Ko A.I."/>
            <person name="Wunder E.A."/>
        </authorList>
    </citation>
    <scope>NUCLEOTIDE SEQUENCE [LARGE SCALE GENOMIC DNA]</scope>
    <source>
        <strain evidence="2">AMB6-RJ</strain>
    </source>
</reference>
<protein>
    <submittedName>
        <fullName evidence="1">Uncharacterized protein</fullName>
    </submittedName>
</protein>